<feature type="compositionally biased region" description="Basic and acidic residues" evidence="1">
    <location>
        <begin position="1"/>
        <end position="10"/>
    </location>
</feature>
<dbReference type="Proteomes" id="UP000075714">
    <property type="component" value="Unassembled WGS sequence"/>
</dbReference>
<sequence length="195" mass="20415">MEVKQKETGRDGLPASPELPDFASHALKPPPDGPPPLDGVKAFLSAPPAAPIPITRDALSFARLHPEVQQHFAAASGRLANAVACSLVSPLFTGPSEMWTVCAENAVVISLLLVLDSVAPMTMDSRLGLVAERCQGGTASYTAVGSPLRPGGVLREAGGLRLLARWEDRAAGGMQQAVADLHRATGAWSPLYYGE</sequence>
<reference evidence="3" key="1">
    <citation type="journal article" date="2016" name="Nat. Commun.">
        <title>The Gonium pectorale genome demonstrates co-option of cell cycle regulation during the evolution of multicellularity.</title>
        <authorList>
            <person name="Hanschen E.R."/>
            <person name="Marriage T.N."/>
            <person name="Ferris P.J."/>
            <person name="Hamaji T."/>
            <person name="Toyoda A."/>
            <person name="Fujiyama A."/>
            <person name="Neme R."/>
            <person name="Noguchi H."/>
            <person name="Minakuchi Y."/>
            <person name="Suzuki M."/>
            <person name="Kawai-Toyooka H."/>
            <person name="Smith D.R."/>
            <person name="Sparks H."/>
            <person name="Anderson J."/>
            <person name="Bakaric R."/>
            <person name="Luria V."/>
            <person name="Karger A."/>
            <person name="Kirschner M.W."/>
            <person name="Durand P.M."/>
            <person name="Michod R.E."/>
            <person name="Nozaki H."/>
            <person name="Olson B.J."/>
        </authorList>
    </citation>
    <scope>NUCLEOTIDE SEQUENCE [LARGE SCALE GENOMIC DNA]</scope>
    <source>
        <strain evidence="3">NIES-2863</strain>
    </source>
</reference>
<evidence type="ECO:0000256" key="1">
    <source>
        <dbReference type="SAM" id="MobiDB-lite"/>
    </source>
</evidence>
<comment type="caution">
    <text evidence="2">The sequence shown here is derived from an EMBL/GenBank/DDBJ whole genome shotgun (WGS) entry which is preliminary data.</text>
</comment>
<feature type="region of interest" description="Disordered" evidence="1">
    <location>
        <begin position="1"/>
        <end position="39"/>
    </location>
</feature>
<evidence type="ECO:0000313" key="3">
    <source>
        <dbReference type="Proteomes" id="UP000075714"/>
    </source>
</evidence>
<keyword evidence="3" id="KW-1185">Reference proteome</keyword>
<accession>A0A150GDL4</accession>
<name>A0A150GDL4_GONPE</name>
<protein>
    <submittedName>
        <fullName evidence="2">Uncharacterized protein</fullName>
    </submittedName>
</protein>
<evidence type="ECO:0000313" key="2">
    <source>
        <dbReference type="EMBL" id="KXZ47430.1"/>
    </source>
</evidence>
<feature type="compositionally biased region" description="Pro residues" evidence="1">
    <location>
        <begin position="28"/>
        <end position="37"/>
    </location>
</feature>
<dbReference type="AlphaFoldDB" id="A0A150GDL4"/>
<gene>
    <name evidence="2" type="ORF">GPECTOR_35g868</name>
</gene>
<organism evidence="2 3">
    <name type="scientific">Gonium pectorale</name>
    <name type="common">Green alga</name>
    <dbReference type="NCBI Taxonomy" id="33097"/>
    <lineage>
        <taxon>Eukaryota</taxon>
        <taxon>Viridiplantae</taxon>
        <taxon>Chlorophyta</taxon>
        <taxon>core chlorophytes</taxon>
        <taxon>Chlorophyceae</taxon>
        <taxon>CS clade</taxon>
        <taxon>Chlamydomonadales</taxon>
        <taxon>Volvocaceae</taxon>
        <taxon>Gonium</taxon>
    </lineage>
</organism>
<proteinExistence type="predicted"/>
<dbReference type="EMBL" id="LSYV01000036">
    <property type="protein sequence ID" value="KXZ47430.1"/>
    <property type="molecule type" value="Genomic_DNA"/>
</dbReference>